<reference evidence="2" key="1">
    <citation type="submission" date="2024-06" db="EMBL/GenBank/DDBJ databases">
        <title>Sequencing and assembly of the genome of Dyadobacter sp. strain 676, a symbiont of Cyamopsis tetragonoloba.</title>
        <authorList>
            <person name="Guro P."/>
            <person name="Sazanova A."/>
            <person name="Kuznetsova I."/>
            <person name="Belimov A."/>
            <person name="Safronova V."/>
        </authorList>
    </citation>
    <scope>NUCLEOTIDE SEQUENCE</scope>
    <source>
        <strain evidence="2">676</strain>
    </source>
</reference>
<keyword evidence="1" id="KW-0812">Transmembrane</keyword>
<proteinExistence type="predicted"/>
<keyword evidence="1" id="KW-0472">Membrane</keyword>
<feature type="transmembrane region" description="Helical" evidence="1">
    <location>
        <begin position="44"/>
        <end position="63"/>
    </location>
</feature>
<feature type="transmembrane region" description="Helical" evidence="1">
    <location>
        <begin position="404"/>
        <end position="423"/>
    </location>
</feature>
<protein>
    <recommendedName>
        <fullName evidence="3">Glycosyltransferase RgtA/B/C/D-like domain-containing protein</fullName>
    </recommendedName>
</protein>
<keyword evidence="1" id="KW-1133">Transmembrane helix</keyword>
<sequence length="593" mass="67006">MSLLVFVTLSVFVGSVSLLAAYLQAANRGKSGYPVLGSAIFRDVLFFLACITPVAIFFSVWTVTTVNIPFQDDIDAILESTAAIADGPFSFREFWRALSRQDDERRIVVVRLVAYLVYLVNGVVDFRVVALVGICSYLVFFKLVLTWFRSERNLPLALLLPIPYVLFSNFNYAALYQAMVPLQHIGVYVWGFASIWFVSQCTRAGLLFGSVFGVLSIYSDVTGIFVGPVAVFILLARRKWLAATFWVLLFGVVTAIYLSGLAIPDFRPTFSQNLSSWQNMLLIAVAMPGMMADVFLEQSDTSRLICSLVAGVASLSLVGSCAFRFGQKLLRHRNAITPTQWWLAGCVLFLLVTFLAFAFGRAAYGANCILLSRYKHMFTFWAIYNYLLLLQWRAPRRLLNRHLFLLQAGALVYFGGSYFQTWGDMIYLRKTIQADAYGWTQNREFPSAPIYITVKKAVDSIFENALKARVYQFPQLPFEALRQAEVRGSSDVIVRVADFIVAGTEAPECRTSPDDGLFLLIHAGNEIHVLPMRRRRSSFLRFMRTGRYYSGYCESMAMPRQYLDKNKKYKLMLGVINGHERYLLATDKEITGS</sequence>
<feature type="transmembrane region" description="Helical" evidence="1">
    <location>
        <begin position="308"/>
        <end position="326"/>
    </location>
</feature>
<feature type="transmembrane region" description="Helical" evidence="1">
    <location>
        <begin position="341"/>
        <end position="364"/>
    </location>
</feature>
<name>A0AAU8FH58_9BACT</name>
<feature type="transmembrane region" description="Helical" evidence="1">
    <location>
        <begin position="243"/>
        <end position="264"/>
    </location>
</feature>
<feature type="transmembrane region" description="Helical" evidence="1">
    <location>
        <begin position="128"/>
        <end position="148"/>
    </location>
</feature>
<accession>A0AAU8FH58</accession>
<feature type="transmembrane region" description="Helical" evidence="1">
    <location>
        <begin position="276"/>
        <end position="296"/>
    </location>
</feature>
<dbReference type="EMBL" id="CP159289">
    <property type="protein sequence ID" value="XCH23925.1"/>
    <property type="molecule type" value="Genomic_DNA"/>
</dbReference>
<evidence type="ECO:0008006" key="3">
    <source>
        <dbReference type="Google" id="ProtNLM"/>
    </source>
</evidence>
<feature type="transmembrane region" description="Helical" evidence="1">
    <location>
        <begin position="215"/>
        <end position="236"/>
    </location>
</feature>
<organism evidence="2">
    <name type="scientific">Dyadobacter sp. 676</name>
    <dbReference type="NCBI Taxonomy" id="3088362"/>
    <lineage>
        <taxon>Bacteria</taxon>
        <taxon>Pseudomonadati</taxon>
        <taxon>Bacteroidota</taxon>
        <taxon>Cytophagia</taxon>
        <taxon>Cytophagales</taxon>
        <taxon>Spirosomataceae</taxon>
        <taxon>Dyadobacter</taxon>
    </lineage>
</organism>
<feature type="transmembrane region" description="Helical" evidence="1">
    <location>
        <begin position="154"/>
        <end position="175"/>
    </location>
</feature>
<dbReference type="RefSeq" id="WP_353719249.1">
    <property type="nucleotide sequence ID" value="NZ_CP159289.1"/>
</dbReference>
<evidence type="ECO:0000313" key="2">
    <source>
        <dbReference type="EMBL" id="XCH23925.1"/>
    </source>
</evidence>
<gene>
    <name evidence="2" type="ORF">ABV298_27010</name>
</gene>
<dbReference type="AlphaFoldDB" id="A0AAU8FH58"/>
<evidence type="ECO:0000256" key="1">
    <source>
        <dbReference type="SAM" id="Phobius"/>
    </source>
</evidence>